<dbReference type="PROSITE" id="PS51930">
    <property type="entry name" value="BMC_2"/>
    <property type="match status" value="1"/>
</dbReference>
<dbReference type="STRING" id="146817.SAMN04488502_10277"/>
<keyword evidence="2" id="KW-1283">Bacterial microcompartment</keyword>
<comment type="similarity">
    <text evidence="3">Belongs to the bacterial microcompartments protein family.</text>
</comment>
<organism evidence="6 7">
    <name type="scientific">Dendrosporobacter quercicolus</name>
    <dbReference type="NCBI Taxonomy" id="146817"/>
    <lineage>
        <taxon>Bacteria</taxon>
        <taxon>Bacillati</taxon>
        <taxon>Bacillota</taxon>
        <taxon>Negativicutes</taxon>
        <taxon>Selenomonadales</taxon>
        <taxon>Sporomusaceae</taxon>
        <taxon>Dendrosporobacter</taxon>
    </lineage>
</organism>
<protein>
    <submittedName>
        <fullName evidence="6">Carboxysome shell and ethanolamine utilization microcompartment protein CcmL/EutN</fullName>
    </submittedName>
</protein>
<feature type="domain" description="BMC" evidence="5">
    <location>
        <begin position="5"/>
        <end position="90"/>
    </location>
</feature>
<evidence type="ECO:0000256" key="3">
    <source>
        <dbReference type="PROSITE-ProRule" id="PRU01278"/>
    </source>
</evidence>
<evidence type="ECO:0000256" key="1">
    <source>
        <dbReference type="ARBA" id="ARBA00024322"/>
    </source>
</evidence>
<name>A0A1G9Q9S8_9FIRM</name>
<sequence>MIKNSLGLIEVVGLAGALEAADAAVKAANVRLLGYELTKGGGMVVIKLHGDVGAVKAAVEAGTAAARKISRIVSAHVIARPHNDLAGIVATKDTVGLPKPSKAAKAVPAAPAEPAAKLQPELTLAAGAVPGRQEENSGAEPDTAKKKDEICNLCGDPECSRKKGDPKVTCIHYDKHNKEDE</sequence>
<gene>
    <name evidence="6" type="ORF">SAMN04488502_10277</name>
</gene>
<dbReference type="GO" id="GO:0031469">
    <property type="term" value="C:bacterial microcompartment"/>
    <property type="evidence" value="ECO:0007669"/>
    <property type="project" value="UniProtKB-SubCell"/>
</dbReference>
<evidence type="ECO:0000259" key="5">
    <source>
        <dbReference type="PROSITE" id="PS51930"/>
    </source>
</evidence>
<dbReference type="InterPro" id="IPR044872">
    <property type="entry name" value="CcmK/CsoS1_BMC"/>
</dbReference>
<evidence type="ECO:0000256" key="2">
    <source>
        <dbReference type="ARBA" id="ARBA00024446"/>
    </source>
</evidence>
<feature type="region of interest" description="Disordered" evidence="4">
    <location>
        <begin position="127"/>
        <end position="147"/>
    </location>
</feature>
<evidence type="ECO:0000313" key="6">
    <source>
        <dbReference type="EMBL" id="SDM07237.1"/>
    </source>
</evidence>
<dbReference type="CDD" id="cd07045">
    <property type="entry name" value="BMC_CcmK_like"/>
    <property type="match status" value="1"/>
</dbReference>
<evidence type="ECO:0000256" key="4">
    <source>
        <dbReference type="SAM" id="MobiDB-lite"/>
    </source>
</evidence>
<dbReference type="SUPFAM" id="SSF143414">
    <property type="entry name" value="CcmK-like"/>
    <property type="match status" value="1"/>
</dbReference>
<dbReference type="PANTHER" id="PTHR33941:SF11">
    <property type="entry name" value="BACTERIAL MICROCOMPARTMENT SHELL PROTEIN PDUJ"/>
    <property type="match status" value="1"/>
</dbReference>
<dbReference type="EMBL" id="FNHB01000002">
    <property type="protein sequence ID" value="SDM07237.1"/>
    <property type="molecule type" value="Genomic_DNA"/>
</dbReference>
<comment type="subcellular location">
    <subcellularLocation>
        <location evidence="1">Bacterial microcompartment</location>
    </subcellularLocation>
</comment>
<dbReference type="AlphaFoldDB" id="A0A1G9Q9S8"/>
<dbReference type="Gene3D" id="3.30.70.1710">
    <property type="match status" value="1"/>
</dbReference>
<dbReference type="SMART" id="SM00877">
    <property type="entry name" value="BMC"/>
    <property type="match status" value="1"/>
</dbReference>
<proteinExistence type="inferred from homology"/>
<keyword evidence="7" id="KW-1185">Reference proteome</keyword>
<dbReference type="InterPro" id="IPR050575">
    <property type="entry name" value="BMC_shell"/>
</dbReference>
<reference evidence="6 7" key="1">
    <citation type="submission" date="2016-10" db="EMBL/GenBank/DDBJ databases">
        <authorList>
            <person name="de Groot N.N."/>
        </authorList>
    </citation>
    <scope>NUCLEOTIDE SEQUENCE [LARGE SCALE GENOMIC DNA]</scope>
    <source>
        <strain evidence="6 7">DSM 1736</strain>
    </source>
</reference>
<dbReference type="Proteomes" id="UP000214880">
    <property type="component" value="Unassembled WGS sequence"/>
</dbReference>
<dbReference type="InterPro" id="IPR000249">
    <property type="entry name" value="BMC_dom"/>
</dbReference>
<dbReference type="InterPro" id="IPR037233">
    <property type="entry name" value="CcmK-like_sf"/>
</dbReference>
<dbReference type="OrthoDB" id="9812608at2"/>
<accession>A0A1G9Q9S8</accession>
<evidence type="ECO:0000313" key="7">
    <source>
        <dbReference type="Proteomes" id="UP000214880"/>
    </source>
</evidence>
<dbReference type="Pfam" id="PF00936">
    <property type="entry name" value="BMC"/>
    <property type="match status" value="1"/>
</dbReference>
<dbReference type="PANTHER" id="PTHR33941">
    <property type="entry name" value="PROPANEDIOL UTILIZATION PROTEIN PDUA"/>
    <property type="match status" value="1"/>
</dbReference>